<keyword evidence="2" id="KW-0472">Membrane</keyword>
<dbReference type="KEGG" id="sarm:DVA86_00350"/>
<dbReference type="EMBL" id="CP031320">
    <property type="protein sequence ID" value="AXK31324.1"/>
    <property type="molecule type" value="Genomic_DNA"/>
</dbReference>
<dbReference type="RefSeq" id="WP_208874732.1">
    <property type="nucleotide sequence ID" value="NZ_CP031320.1"/>
</dbReference>
<name>A0A345XI58_9ACTN</name>
<evidence type="ECO:0000256" key="1">
    <source>
        <dbReference type="SAM" id="MobiDB-lite"/>
    </source>
</evidence>
<gene>
    <name evidence="3" type="ORF">DVA86_00350</name>
</gene>
<sequence length="272" mass="30373">MSTSSSTHTGPGGRRYDRESADEQLADRERADHERADHEHEEHERADQDATGDRAPGAAEEPMDPPTPDETPDETPGETPDQTPDPAADGTPGRDSPQWLRRRLITLLVVVLLIAIPAGYLVMSAFVSRDSGRVKAREATLTGLDWHWPSRVQQRIYDVDIPNGASHVAFYEQNSWKVSSLHAQFHIGNQGLESFLKSVGTSRSELKRGWTHGVAKEQADKVGWNFQTPGHRYWSLVHQRSKGTPELEITVDTASPKWPRVYVVSTVKFRGP</sequence>
<feature type="compositionally biased region" description="Low complexity" evidence="1">
    <location>
        <begin position="77"/>
        <end position="86"/>
    </location>
</feature>
<keyword evidence="2" id="KW-1133">Transmembrane helix</keyword>
<evidence type="ECO:0000313" key="4">
    <source>
        <dbReference type="Proteomes" id="UP000254425"/>
    </source>
</evidence>
<evidence type="ECO:0000313" key="3">
    <source>
        <dbReference type="EMBL" id="AXK31324.1"/>
    </source>
</evidence>
<proteinExistence type="predicted"/>
<keyword evidence="2" id="KW-0812">Transmembrane</keyword>
<dbReference type="Proteomes" id="UP000254425">
    <property type="component" value="Chromosome"/>
</dbReference>
<protein>
    <recommendedName>
        <fullName evidence="5">Sugar kinase</fullName>
    </recommendedName>
</protein>
<organism evidence="3 4">
    <name type="scientific">Streptomyces armeniacus</name>
    <dbReference type="NCBI Taxonomy" id="83291"/>
    <lineage>
        <taxon>Bacteria</taxon>
        <taxon>Bacillati</taxon>
        <taxon>Actinomycetota</taxon>
        <taxon>Actinomycetes</taxon>
        <taxon>Kitasatosporales</taxon>
        <taxon>Streptomycetaceae</taxon>
        <taxon>Streptomyces</taxon>
    </lineage>
</organism>
<reference evidence="3 4" key="1">
    <citation type="submission" date="2018-07" db="EMBL/GenBank/DDBJ databases">
        <title>Draft genome of the type strain Streptomyces armeniacus ATCC 15676.</title>
        <authorList>
            <person name="Labana P."/>
            <person name="Gosse J.T."/>
            <person name="Boddy C.N."/>
        </authorList>
    </citation>
    <scope>NUCLEOTIDE SEQUENCE [LARGE SCALE GENOMIC DNA]</scope>
    <source>
        <strain evidence="3 4">ATCC 15676</strain>
    </source>
</reference>
<feature type="transmembrane region" description="Helical" evidence="2">
    <location>
        <begin position="104"/>
        <end position="127"/>
    </location>
</feature>
<accession>A0A345XI58</accession>
<feature type="region of interest" description="Disordered" evidence="1">
    <location>
        <begin position="1"/>
        <end position="97"/>
    </location>
</feature>
<evidence type="ECO:0008006" key="5">
    <source>
        <dbReference type="Google" id="ProtNLM"/>
    </source>
</evidence>
<evidence type="ECO:0000256" key="2">
    <source>
        <dbReference type="SAM" id="Phobius"/>
    </source>
</evidence>
<dbReference type="AlphaFoldDB" id="A0A345XI58"/>
<feature type="compositionally biased region" description="Basic and acidic residues" evidence="1">
    <location>
        <begin position="14"/>
        <end position="52"/>
    </location>
</feature>
<keyword evidence="4" id="KW-1185">Reference proteome</keyword>